<dbReference type="InterPro" id="IPR017871">
    <property type="entry name" value="ABC_transporter-like_CS"/>
</dbReference>
<dbReference type="AlphaFoldDB" id="A0A318L295"/>
<dbReference type="Pfam" id="PF00005">
    <property type="entry name" value="ABC_tran"/>
    <property type="match status" value="2"/>
</dbReference>
<dbReference type="RefSeq" id="WP_110389376.1">
    <property type="nucleotide sequence ID" value="NZ_CALCOA010000139.1"/>
</dbReference>
<keyword evidence="2" id="KW-0677">Repeat</keyword>
<organism evidence="9 10">
    <name type="scientific">Rivihabitans pingtungensis</name>
    <dbReference type="NCBI Taxonomy" id="1054498"/>
    <lineage>
        <taxon>Bacteria</taxon>
        <taxon>Pseudomonadati</taxon>
        <taxon>Pseudomonadota</taxon>
        <taxon>Betaproteobacteria</taxon>
        <taxon>Neisseriales</taxon>
        <taxon>Aquaspirillaceae</taxon>
        <taxon>Rivihabitans</taxon>
    </lineage>
</organism>
<evidence type="ECO:0000256" key="5">
    <source>
        <dbReference type="ARBA" id="ARBA00061571"/>
    </source>
</evidence>
<dbReference type="GO" id="GO:0005524">
    <property type="term" value="F:ATP binding"/>
    <property type="evidence" value="ECO:0007669"/>
    <property type="project" value="UniProtKB-KW"/>
</dbReference>
<dbReference type="Proteomes" id="UP000247555">
    <property type="component" value="Unassembled WGS sequence"/>
</dbReference>
<dbReference type="PANTHER" id="PTHR19211">
    <property type="entry name" value="ATP-BINDING TRANSPORT PROTEIN-RELATED"/>
    <property type="match status" value="1"/>
</dbReference>
<keyword evidence="1" id="KW-1003">Cell membrane</keyword>
<dbReference type="OrthoDB" id="9762051at2"/>
<accession>A0A318L295</accession>
<dbReference type="InterPro" id="IPR050611">
    <property type="entry name" value="ABCF"/>
</dbReference>
<evidence type="ECO:0000313" key="9">
    <source>
        <dbReference type="EMBL" id="PXX82086.1"/>
    </source>
</evidence>
<dbReference type="PROSITE" id="PS00211">
    <property type="entry name" value="ABC_TRANSPORTER_1"/>
    <property type="match status" value="2"/>
</dbReference>
<feature type="region of interest" description="Disordered" evidence="7">
    <location>
        <begin position="529"/>
        <end position="556"/>
    </location>
</feature>
<sequence length="637" mass="69858">MIQLKNLSLRRGAKELFNSVTLTINPGQRVGIVGGNGAGKSSLFALLRGQLHADSGDALFPAGWTVAHVAQETPALSCSALDYVLDGDAELRALEQQLAAAETAHDGEAIGRLHSELAAIDAYAAPARAGKLLAGLGFSQEATTRPVASFSGGWRMRLNLAQALMCRSDLLLLDEPTNHLDLEAVIWLEQWLASYPGTLLLISHDREFLDAITTQIIEVARGQLTAYTGNYSDFEDQRAERLAQQQQAFDKQQRTIAHLESFITRFKAKATKAKQAQSRIKALARLERVAAAHVDTPFDFHFEPPEHSPNPLLQVELADIGYGEAPILRRVSLSVESGARIGLLGPNGAGKSTLVKLLAGELAPLNGQLKTARELKIGYFAQHQLDTLREDESPLWHLQKLAPTTREQELRNFLGGFNFIGDMATEPVGPLSGGEKSRLALALIVWQRPNLLLLDEPTNHLDLDMRAALTLALQDFIGSLIVVSHDRALLESVTDQYWLIDAGQVQPFDGDLADYRAYRLAQQAADAAPRASAAGGAEVDRKTQKRQEAEARQRLSEQKKPLLKRLTALERELTPLNAEKAALDAQLADEAIYSAERKSEMQAALKRQGEVSARLAELEEDWLMVQMEIEALEEANI</sequence>
<evidence type="ECO:0000256" key="4">
    <source>
        <dbReference type="ARBA" id="ARBA00022840"/>
    </source>
</evidence>
<dbReference type="InterPro" id="IPR003439">
    <property type="entry name" value="ABC_transporter-like_ATP-bd"/>
</dbReference>
<dbReference type="SUPFAM" id="SSF52540">
    <property type="entry name" value="P-loop containing nucleoside triphosphate hydrolases"/>
    <property type="match status" value="2"/>
</dbReference>
<proteinExistence type="inferred from homology"/>
<dbReference type="FunFam" id="3.40.50.300:FF:000011">
    <property type="entry name" value="Putative ABC transporter ATP-binding component"/>
    <property type="match status" value="1"/>
</dbReference>
<keyword evidence="4 9" id="KW-0067">ATP-binding</keyword>
<evidence type="ECO:0000256" key="1">
    <source>
        <dbReference type="ARBA" id="ARBA00022475"/>
    </source>
</evidence>
<comment type="similarity">
    <text evidence="5">Belongs to the ABC transporter superfamily. ABCF family. YheS subfamily.</text>
</comment>
<keyword evidence="10" id="KW-1185">Reference proteome</keyword>
<name>A0A318L295_9NEIS</name>
<dbReference type="FunFam" id="3.40.50.300:FF:002053">
    <property type="entry name" value="ABC transporter ATP-binding protein"/>
    <property type="match status" value="1"/>
</dbReference>
<evidence type="ECO:0000256" key="7">
    <source>
        <dbReference type="SAM" id="MobiDB-lite"/>
    </source>
</evidence>
<dbReference type="InterPro" id="IPR027417">
    <property type="entry name" value="P-loop_NTPase"/>
</dbReference>
<evidence type="ECO:0000256" key="2">
    <source>
        <dbReference type="ARBA" id="ARBA00022737"/>
    </source>
</evidence>
<gene>
    <name evidence="9" type="ORF">DFR34_101320</name>
</gene>
<dbReference type="CDD" id="cd03221">
    <property type="entry name" value="ABCF_EF-3"/>
    <property type="match status" value="2"/>
</dbReference>
<dbReference type="PROSITE" id="PS50893">
    <property type="entry name" value="ABC_TRANSPORTER_2"/>
    <property type="match status" value="2"/>
</dbReference>
<evidence type="ECO:0000256" key="6">
    <source>
        <dbReference type="ARBA" id="ARBA00069073"/>
    </source>
</evidence>
<comment type="caution">
    <text evidence="9">The sequence shown here is derived from an EMBL/GenBank/DDBJ whole genome shotgun (WGS) entry which is preliminary data.</text>
</comment>
<feature type="domain" description="ABC transporter" evidence="8">
    <location>
        <begin position="2"/>
        <end position="246"/>
    </location>
</feature>
<reference evidence="9 10" key="1">
    <citation type="submission" date="2018-05" db="EMBL/GenBank/DDBJ databases">
        <title>Genomic Encyclopedia of Type Strains, Phase IV (KMG-IV): sequencing the most valuable type-strain genomes for metagenomic binning, comparative biology and taxonomic classification.</title>
        <authorList>
            <person name="Goeker M."/>
        </authorList>
    </citation>
    <scope>NUCLEOTIDE SEQUENCE [LARGE SCALE GENOMIC DNA]</scope>
    <source>
        <strain evidence="9 10">DSM 29661</strain>
    </source>
</reference>
<dbReference type="PANTHER" id="PTHR19211:SF14">
    <property type="entry name" value="ATP-BINDING CASSETTE SUB-FAMILY F MEMBER 1"/>
    <property type="match status" value="1"/>
</dbReference>
<protein>
    <recommendedName>
        <fullName evidence="6">Probable ATP-binding protein YheS</fullName>
    </recommendedName>
</protein>
<dbReference type="SMART" id="SM00382">
    <property type="entry name" value="AAA"/>
    <property type="match status" value="2"/>
</dbReference>
<dbReference type="InterPro" id="IPR003593">
    <property type="entry name" value="AAA+_ATPase"/>
</dbReference>
<feature type="compositionally biased region" description="Basic and acidic residues" evidence="7">
    <location>
        <begin position="538"/>
        <end position="556"/>
    </location>
</feature>
<dbReference type="Pfam" id="PF12848">
    <property type="entry name" value="ABC_tran_Xtn"/>
    <property type="match status" value="1"/>
</dbReference>
<dbReference type="InterPro" id="IPR032781">
    <property type="entry name" value="ABC_tran_Xtn"/>
</dbReference>
<evidence type="ECO:0000256" key="3">
    <source>
        <dbReference type="ARBA" id="ARBA00022741"/>
    </source>
</evidence>
<dbReference type="Gene3D" id="3.40.50.300">
    <property type="entry name" value="P-loop containing nucleotide triphosphate hydrolases"/>
    <property type="match status" value="2"/>
</dbReference>
<keyword evidence="1" id="KW-0472">Membrane</keyword>
<dbReference type="GO" id="GO:0016887">
    <property type="term" value="F:ATP hydrolysis activity"/>
    <property type="evidence" value="ECO:0007669"/>
    <property type="project" value="InterPro"/>
</dbReference>
<evidence type="ECO:0000313" key="10">
    <source>
        <dbReference type="Proteomes" id="UP000247555"/>
    </source>
</evidence>
<dbReference type="EMBL" id="QJKI01000001">
    <property type="protein sequence ID" value="PXX82086.1"/>
    <property type="molecule type" value="Genomic_DNA"/>
</dbReference>
<feature type="domain" description="ABC transporter" evidence="8">
    <location>
        <begin position="312"/>
        <end position="527"/>
    </location>
</feature>
<evidence type="ECO:0000259" key="8">
    <source>
        <dbReference type="PROSITE" id="PS50893"/>
    </source>
</evidence>
<keyword evidence="3" id="KW-0547">Nucleotide-binding</keyword>